<comment type="caution">
    <text evidence="2">The sequence shown here is derived from an EMBL/GenBank/DDBJ whole genome shotgun (WGS) entry which is preliminary data.</text>
</comment>
<keyword evidence="1" id="KW-0472">Membrane</keyword>
<dbReference type="RefSeq" id="WP_209465355.1">
    <property type="nucleotide sequence ID" value="NZ_JAGGLG010000003.1"/>
</dbReference>
<evidence type="ECO:0000313" key="3">
    <source>
        <dbReference type="Proteomes" id="UP001519289"/>
    </source>
</evidence>
<protein>
    <recommendedName>
        <fullName evidence="4">DUF4367 domain-containing protein</fullName>
    </recommendedName>
</protein>
<evidence type="ECO:0008006" key="4">
    <source>
        <dbReference type="Google" id="ProtNLM"/>
    </source>
</evidence>
<evidence type="ECO:0000313" key="2">
    <source>
        <dbReference type="EMBL" id="MBP2017207.1"/>
    </source>
</evidence>
<name>A0ABS4JNT2_9FIRM</name>
<keyword evidence="1" id="KW-0812">Transmembrane</keyword>
<reference evidence="2 3" key="1">
    <citation type="submission" date="2021-03" db="EMBL/GenBank/DDBJ databases">
        <title>Genomic Encyclopedia of Type Strains, Phase IV (KMG-IV): sequencing the most valuable type-strain genomes for metagenomic binning, comparative biology and taxonomic classification.</title>
        <authorList>
            <person name="Goeker M."/>
        </authorList>
    </citation>
    <scope>NUCLEOTIDE SEQUENCE [LARGE SCALE GENOMIC DNA]</scope>
    <source>
        <strain evidence="2 3">DSM 27138</strain>
    </source>
</reference>
<dbReference type="Proteomes" id="UP001519289">
    <property type="component" value="Unassembled WGS sequence"/>
</dbReference>
<keyword evidence="3" id="KW-1185">Reference proteome</keyword>
<keyword evidence="1" id="KW-1133">Transmembrane helix</keyword>
<gene>
    <name evidence="2" type="ORF">J2Z79_000581</name>
</gene>
<sequence>MSDVKWSDADLHRYLSALSTEDVMPETPTVTPALRTRTLARLRRQRFRGRWKGVAAAAAAVFVLLAYGSQSTWADVAEVILGIPVRVLSMSREEWLRGAFSNWLSMGPETEFFSPEETRELAPFPIRTPTWVPEGFAARHEPMGAYSWGHYPDEGWQRIEEDEYFFVTQTYSSDEGQHVSIIQSVRLETPQMDLPPGTEIIEVAGHPAFLERDVPVARADEENEARSRLGLLPEIVGHWNELELWVQEADGQVTMIKLSGDVSPEILIKVAESMF</sequence>
<organism evidence="2 3">
    <name type="scientific">Symbiobacterium terraclitae</name>
    <dbReference type="NCBI Taxonomy" id="557451"/>
    <lineage>
        <taxon>Bacteria</taxon>
        <taxon>Bacillati</taxon>
        <taxon>Bacillota</taxon>
        <taxon>Clostridia</taxon>
        <taxon>Eubacteriales</taxon>
        <taxon>Symbiobacteriaceae</taxon>
        <taxon>Symbiobacterium</taxon>
    </lineage>
</organism>
<evidence type="ECO:0000256" key="1">
    <source>
        <dbReference type="SAM" id="Phobius"/>
    </source>
</evidence>
<accession>A0ABS4JNT2</accession>
<feature type="transmembrane region" description="Helical" evidence="1">
    <location>
        <begin position="51"/>
        <end position="68"/>
    </location>
</feature>
<dbReference type="EMBL" id="JAGGLG010000003">
    <property type="protein sequence ID" value="MBP2017207.1"/>
    <property type="molecule type" value="Genomic_DNA"/>
</dbReference>
<proteinExistence type="predicted"/>